<dbReference type="Proteomes" id="UP001152797">
    <property type="component" value="Unassembled WGS sequence"/>
</dbReference>
<dbReference type="Gene3D" id="3.40.50.1820">
    <property type="entry name" value="alpha/beta hydrolase"/>
    <property type="match status" value="1"/>
</dbReference>
<dbReference type="EMBL" id="CAMXCT010006734">
    <property type="protein sequence ID" value="CAI4019201.1"/>
    <property type="molecule type" value="Genomic_DNA"/>
</dbReference>
<keyword evidence="3" id="KW-0378">Hydrolase</keyword>
<dbReference type="PROSITE" id="PS00560">
    <property type="entry name" value="CARBOXYPEPT_SER_HIS"/>
    <property type="match status" value="1"/>
</dbReference>
<keyword evidence="3" id="KW-0645">Protease</keyword>
<reference evidence="3 4" key="2">
    <citation type="submission" date="2024-05" db="EMBL/GenBank/DDBJ databases">
        <authorList>
            <person name="Chen Y."/>
            <person name="Shah S."/>
            <person name="Dougan E. K."/>
            <person name="Thang M."/>
            <person name="Chan C."/>
        </authorList>
    </citation>
    <scope>NUCLEOTIDE SEQUENCE [LARGE SCALE GENOMIC DNA]</scope>
</reference>
<sequence>MFQSDVARALARFLDIFAARHTGSRRLVLAGECATGAWSYGGHYVPSLGNYLLQNPGPFQLEAVMVGDGLTDPAIQVLTKPQEAYAFGLVDETKLKEAQSLAQEAHALAQEAHWVEAVEKRSAMEDVVKHASEINPYDVRTTEQYGWLQERMQKFFEKKSNKDLLHIPENLTFGTSPQVEENLKADIMKSQKPHVESLLNAGVRVLLYQGQFDWKDGFVSNEAWIRTLSWAGTQQFLSSSRQLWRRTDQQLAGYWKSYENLEQVLVLGAGHLVPMDQPLSAVA</sequence>
<dbReference type="InterPro" id="IPR001563">
    <property type="entry name" value="Peptidase_S10"/>
</dbReference>
<reference evidence="2" key="1">
    <citation type="submission" date="2022-10" db="EMBL/GenBank/DDBJ databases">
        <authorList>
            <person name="Chen Y."/>
            <person name="Dougan E. K."/>
            <person name="Chan C."/>
            <person name="Rhodes N."/>
            <person name="Thang M."/>
        </authorList>
    </citation>
    <scope>NUCLEOTIDE SEQUENCE</scope>
</reference>
<gene>
    <name evidence="2" type="ORF">C1SCF055_LOCUS43715</name>
</gene>
<dbReference type="OrthoDB" id="443318at2759"/>
<dbReference type="PANTHER" id="PTHR11802">
    <property type="entry name" value="SERINE PROTEASE FAMILY S10 SERINE CARBOXYPEPTIDASE"/>
    <property type="match status" value="1"/>
</dbReference>
<evidence type="ECO:0000313" key="4">
    <source>
        <dbReference type="Proteomes" id="UP001152797"/>
    </source>
</evidence>
<evidence type="ECO:0000256" key="1">
    <source>
        <dbReference type="ARBA" id="ARBA00009431"/>
    </source>
</evidence>
<dbReference type="EMBL" id="CAMXCT020006734">
    <property type="protein sequence ID" value="CAL1172576.1"/>
    <property type="molecule type" value="Genomic_DNA"/>
</dbReference>
<keyword evidence="3" id="KW-0121">Carboxypeptidase</keyword>
<comment type="caution">
    <text evidence="2">The sequence shown here is derived from an EMBL/GenBank/DDBJ whole genome shotgun (WGS) entry which is preliminary data.</text>
</comment>
<dbReference type="InterPro" id="IPR033124">
    <property type="entry name" value="Ser_caboxypep_his_AS"/>
</dbReference>
<dbReference type="SUPFAM" id="SSF53474">
    <property type="entry name" value="alpha/beta-Hydrolases"/>
    <property type="match status" value="1"/>
</dbReference>
<protein>
    <submittedName>
        <fullName evidence="3">Serine carboxypeptidase-like 50</fullName>
    </submittedName>
</protein>
<comment type="similarity">
    <text evidence="1">Belongs to the peptidase S10 family.</text>
</comment>
<dbReference type="EMBL" id="CAMXCT030006734">
    <property type="protein sequence ID" value="CAL4806513.1"/>
    <property type="molecule type" value="Genomic_DNA"/>
</dbReference>
<name>A0A9P1GQB1_9DINO</name>
<organism evidence="2">
    <name type="scientific">Cladocopium goreaui</name>
    <dbReference type="NCBI Taxonomy" id="2562237"/>
    <lineage>
        <taxon>Eukaryota</taxon>
        <taxon>Sar</taxon>
        <taxon>Alveolata</taxon>
        <taxon>Dinophyceae</taxon>
        <taxon>Suessiales</taxon>
        <taxon>Symbiodiniaceae</taxon>
        <taxon>Cladocopium</taxon>
    </lineage>
</organism>
<keyword evidence="4" id="KW-1185">Reference proteome</keyword>
<dbReference type="Pfam" id="PF00450">
    <property type="entry name" value="Peptidase_S10"/>
    <property type="match status" value="1"/>
</dbReference>
<evidence type="ECO:0000313" key="2">
    <source>
        <dbReference type="EMBL" id="CAI4019201.1"/>
    </source>
</evidence>
<proteinExistence type="inferred from homology"/>
<dbReference type="GO" id="GO:0006508">
    <property type="term" value="P:proteolysis"/>
    <property type="evidence" value="ECO:0007669"/>
    <property type="project" value="InterPro"/>
</dbReference>
<dbReference type="PANTHER" id="PTHR11802:SF449">
    <property type="entry name" value="CARBOXYPEPTIDASE"/>
    <property type="match status" value="1"/>
</dbReference>
<dbReference type="InterPro" id="IPR029058">
    <property type="entry name" value="AB_hydrolase_fold"/>
</dbReference>
<dbReference type="AlphaFoldDB" id="A0A9P1GQB1"/>
<evidence type="ECO:0000313" key="3">
    <source>
        <dbReference type="EMBL" id="CAL4806513.1"/>
    </source>
</evidence>
<dbReference type="GO" id="GO:0004185">
    <property type="term" value="F:serine-type carboxypeptidase activity"/>
    <property type="evidence" value="ECO:0007669"/>
    <property type="project" value="InterPro"/>
</dbReference>
<accession>A0A9P1GQB1</accession>